<name>A0ABS7ASA7_9CLOT</name>
<feature type="transmembrane region" description="Helical" evidence="1">
    <location>
        <begin position="141"/>
        <end position="163"/>
    </location>
</feature>
<dbReference type="PANTHER" id="PTHR32502:SF23">
    <property type="entry name" value="TRANSPORT PROTEIN, PTS SYSTEM"/>
    <property type="match status" value="1"/>
</dbReference>
<keyword evidence="3" id="KW-1185">Reference proteome</keyword>
<comment type="caution">
    <text evidence="2">The sequence shown here is derived from an EMBL/GenBank/DDBJ whole genome shotgun (WGS) entry which is preliminary data.</text>
</comment>
<organism evidence="2 3">
    <name type="scientific">Clostridium weizhouense</name>
    <dbReference type="NCBI Taxonomy" id="2859781"/>
    <lineage>
        <taxon>Bacteria</taxon>
        <taxon>Bacillati</taxon>
        <taxon>Bacillota</taxon>
        <taxon>Clostridia</taxon>
        <taxon>Eubacteriales</taxon>
        <taxon>Clostridiaceae</taxon>
        <taxon>Clostridium</taxon>
    </lineage>
</organism>
<feature type="transmembrane region" description="Helical" evidence="1">
    <location>
        <begin position="112"/>
        <end position="135"/>
    </location>
</feature>
<dbReference type="InterPro" id="IPR050303">
    <property type="entry name" value="GatZ_KbaZ_carbometab"/>
</dbReference>
<accession>A0ABS7ASA7</accession>
<feature type="transmembrane region" description="Helical" evidence="1">
    <location>
        <begin position="233"/>
        <end position="250"/>
    </location>
</feature>
<reference evidence="2 3" key="1">
    <citation type="submission" date="2021-07" db="EMBL/GenBank/DDBJ databases">
        <title>Clostridium weizhouense sp. nov., an anaerobic bacterium isolated from activated sludge of Petroleum wastewater.</title>
        <authorList>
            <person name="Li Q."/>
        </authorList>
    </citation>
    <scope>NUCLEOTIDE SEQUENCE [LARGE SCALE GENOMIC DNA]</scope>
    <source>
        <strain evidence="2 3">YB-6</strain>
    </source>
</reference>
<feature type="transmembrane region" description="Helical" evidence="1">
    <location>
        <begin position="73"/>
        <end position="91"/>
    </location>
</feature>
<keyword evidence="1" id="KW-0472">Membrane</keyword>
<keyword evidence="1" id="KW-1133">Transmembrane helix</keyword>
<dbReference type="Pfam" id="PF03613">
    <property type="entry name" value="EIID-AGA"/>
    <property type="match status" value="1"/>
</dbReference>
<feature type="transmembrane region" description="Helical" evidence="1">
    <location>
        <begin position="259"/>
        <end position="281"/>
    </location>
</feature>
<evidence type="ECO:0000313" key="3">
    <source>
        <dbReference type="Proteomes" id="UP001519921"/>
    </source>
</evidence>
<gene>
    <name evidence="2" type="ORF">KYD98_14475</name>
</gene>
<keyword evidence="1" id="KW-0812">Transmembrane</keyword>
<protein>
    <submittedName>
        <fullName evidence="2">PTS system mannose/fructose/sorbose family transporter subunit IID</fullName>
    </submittedName>
</protein>
<dbReference type="RefSeq" id="WP_219780764.1">
    <property type="nucleotide sequence ID" value="NZ_JAHXPT010000013.1"/>
</dbReference>
<evidence type="ECO:0000256" key="1">
    <source>
        <dbReference type="SAM" id="Phobius"/>
    </source>
</evidence>
<evidence type="ECO:0000313" key="2">
    <source>
        <dbReference type="EMBL" id="MBW6411296.1"/>
    </source>
</evidence>
<dbReference type="InterPro" id="IPR004704">
    <property type="entry name" value="PTS_IID_man"/>
</dbReference>
<dbReference type="EMBL" id="JAHXPT010000013">
    <property type="protein sequence ID" value="MBW6411296.1"/>
    <property type="molecule type" value="Genomic_DNA"/>
</dbReference>
<dbReference type="Proteomes" id="UP001519921">
    <property type="component" value="Unassembled WGS sequence"/>
</dbReference>
<dbReference type="PANTHER" id="PTHR32502">
    <property type="entry name" value="N-ACETYLGALACTOSAMINE PERMEASE II COMPONENT-RELATED"/>
    <property type="match status" value="1"/>
</dbReference>
<sequence length="282" mass="31144">MESNVVYKDPSPKKVLTNKDLNHMVWRSLFLQASFNYERMQGCGWLYGLIPGLKKIHTNKEDLSQAMKDHMEFFNTHPFLVTFIMGLILAMEENKEDRNTIRAIKVATMGPLGGIGDALFWLTALPICVGIGASMAMEGNVAGPIVFLIMFNALHFFLRFFLMNYGYKTGVKALSSLKEQTKKISHAASILGLTVVGGLIASMVNLKTTMVISVGSAKGDSAIKLQEGVLDQVMPNMLALGYTFLMYKLLKKGYSPIKLIVITIALGLIAKFIQHITGFAIL</sequence>
<proteinExistence type="predicted"/>
<dbReference type="PROSITE" id="PS51108">
    <property type="entry name" value="PTS_EIID"/>
    <property type="match status" value="1"/>
</dbReference>
<feature type="transmembrane region" description="Helical" evidence="1">
    <location>
        <begin position="184"/>
        <end position="204"/>
    </location>
</feature>